<dbReference type="PANTHER" id="PTHR43353:SF3">
    <property type="entry name" value="ALDEHYDE DEHYDROGENASE-RELATED"/>
    <property type="match status" value="1"/>
</dbReference>
<dbReference type="InterPro" id="IPR015590">
    <property type="entry name" value="Aldehyde_DH_dom"/>
</dbReference>
<gene>
    <name evidence="3" type="ORF">UFOPK3820_00800</name>
</gene>
<evidence type="ECO:0000259" key="2">
    <source>
        <dbReference type="Pfam" id="PF00171"/>
    </source>
</evidence>
<dbReference type="PANTHER" id="PTHR43353">
    <property type="entry name" value="SUCCINATE-SEMIALDEHYDE DEHYDROGENASE, MITOCHONDRIAL"/>
    <property type="match status" value="1"/>
</dbReference>
<dbReference type="SUPFAM" id="SSF53720">
    <property type="entry name" value="ALDH-like"/>
    <property type="match status" value="1"/>
</dbReference>
<proteinExistence type="predicted"/>
<dbReference type="AlphaFoldDB" id="A0A6J5ZD22"/>
<dbReference type="Gene3D" id="3.40.309.10">
    <property type="entry name" value="Aldehyde Dehydrogenase, Chain A, domain 2"/>
    <property type="match status" value="1"/>
</dbReference>
<keyword evidence="1" id="KW-0560">Oxidoreductase</keyword>
<dbReference type="InterPro" id="IPR016163">
    <property type="entry name" value="Ald_DH_C"/>
</dbReference>
<name>A0A6J5ZD22_9ZZZZ</name>
<dbReference type="EMBL" id="CAESAB010000027">
    <property type="protein sequence ID" value="CAB4338972.1"/>
    <property type="molecule type" value="Genomic_DNA"/>
</dbReference>
<sequence length="495" mass="52463">MTFLAVQPVDGQNYGSPIHEHSENEVRDLIARAAREAQNLAKLSPQKQAQLLRAIAESIESHRAELITSACAETGLPEGRIGGEITRTTVQFNLFAQLVETGRHLRVVIDKADPNYSPAPRPDIRRQNQPLGVVAIFAASNFPLAFSVAGGDSASALASGNAVVAKGHPSHPNTCAIVEGAVKSALKSSELSEDLFSVVQGVNPQITHWLANDENVKAIGFTGSENVGRILIDIASKREVPIPVFAEMGSLNPVFVTSAAISERSLELAKGLVDSALLGSGQFCTKPGLVFVPASSDGFLAEIKDHLATLKVGPLLSASIAKRYSAAISELSSVGAVKVLAGITNEAGFGATPTIFVTDWKTAQSHPALLEEHFGPTTVVISADESQYLSIASSLKGQLTATIQGSSKDSVQPLMQLLSEHAGRVIWNGFPTGVAVTEAMQHGGPWPASSTHTTSVGIDAIYRFMRPVAYQSFAQDVLPEALKDSNPWKVEQKIN</sequence>
<dbReference type="GO" id="GO:0016620">
    <property type="term" value="F:oxidoreductase activity, acting on the aldehyde or oxo group of donors, NAD or NADP as acceptor"/>
    <property type="evidence" value="ECO:0007669"/>
    <property type="project" value="InterPro"/>
</dbReference>
<feature type="domain" description="Aldehyde dehydrogenase" evidence="2">
    <location>
        <begin position="5"/>
        <end position="462"/>
    </location>
</feature>
<reference evidence="3" key="1">
    <citation type="submission" date="2020-05" db="EMBL/GenBank/DDBJ databases">
        <authorList>
            <person name="Chiriac C."/>
            <person name="Salcher M."/>
            <person name="Ghai R."/>
            <person name="Kavagutti S V."/>
        </authorList>
    </citation>
    <scope>NUCLEOTIDE SEQUENCE</scope>
</reference>
<evidence type="ECO:0000256" key="1">
    <source>
        <dbReference type="ARBA" id="ARBA00023002"/>
    </source>
</evidence>
<dbReference type="InterPro" id="IPR016162">
    <property type="entry name" value="Ald_DH_N"/>
</dbReference>
<organism evidence="3">
    <name type="scientific">freshwater metagenome</name>
    <dbReference type="NCBI Taxonomy" id="449393"/>
    <lineage>
        <taxon>unclassified sequences</taxon>
        <taxon>metagenomes</taxon>
        <taxon>ecological metagenomes</taxon>
    </lineage>
</organism>
<dbReference type="Pfam" id="PF00171">
    <property type="entry name" value="Aldedh"/>
    <property type="match status" value="1"/>
</dbReference>
<dbReference type="InterPro" id="IPR044151">
    <property type="entry name" value="ALDH_KGSADH"/>
</dbReference>
<dbReference type="InterPro" id="IPR016161">
    <property type="entry name" value="Ald_DH/histidinol_DH"/>
</dbReference>
<dbReference type="InterPro" id="IPR050740">
    <property type="entry name" value="Aldehyde_DH_Superfamily"/>
</dbReference>
<dbReference type="Gene3D" id="3.40.605.10">
    <property type="entry name" value="Aldehyde Dehydrogenase, Chain A, domain 1"/>
    <property type="match status" value="1"/>
</dbReference>
<dbReference type="CDD" id="cd07129">
    <property type="entry name" value="ALDH_KGSADH"/>
    <property type="match status" value="1"/>
</dbReference>
<protein>
    <submittedName>
        <fullName evidence="3">Unannotated protein</fullName>
    </submittedName>
</protein>
<accession>A0A6J5ZD22</accession>
<evidence type="ECO:0000313" key="3">
    <source>
        <dbReference type="EMBL" id="CAB4338972.1"/>
    </source>
</evidence>